<dbReference type="AlphaFoldDB" id="A0A094WAY1"/>
<proteinExistence type="predicted"/>
<dbReference type="PATRIC" id="fig|178606.4.peg.2415"/>
<dbReference type="Proteomes" id="UP000029452">
    <property type="component" value="Unassembled WGS sequence"/>
</dbReference>
<sequence length="38" mass="4480">MERNAVKKPILKQLLSWTYLKMNSLDGESLPESENRYP</sequence>
<comment type="caution">
    <text evidence="1">The sequence shown here is derived from an EMBL/GenBank/DDBJ whole genome shotgun (WGS) entry which is preliminary data.</text>
</comment>
<gene>
    <name evidence="1" type="ORF">LptCag_1656</name>
</gene>
<dbReference type="EMBL" id="JPGK01000011">
    <property type="protein sequence ID" value="KGA92822.1"/>
    <property type="molecule type" value="Genomic_DNA"/>
</dbReference>
<protein>
    <submittedName>
        <fullName evidence="1">Uncharacterized protein</fullName>
    </submittedName>
</protein>
<organism evidence="1 2">
    <name type="scientific">Leptospirillum ferriphilum</name>
    <dbReference type="NCBI Taxonomy" id="178606"/>
    <lineage>
        <taxon>Bacteria</taxon>
        <taxon>Pseudomonadati</taxon>
        <taxon>Nitrospirota</taxon>
        <taxon>Nitrospiria</taxon>
        <taxon>Nitrospirales</taxon>
        <taxon>Nitrospiraceae</taxon>
        <taxon>Leptospirillum</taxon>
    </lineage>
</organism>
<name>A0A094WAY1_9BACT</name>
<reference evidence="1 2" key="1">
    <citation type="submission" date="2014-06" db="EMBL/GenBank/DDBJ databases">
        <title>Draft genome sequence of iron oxidizing acidophile Leptospirillum ferriphilum DSM14647.</title>
        <authorList>
            <person name="Cardenas J.P."/>
            <person name="Lazcano M."/>
            <person name="Ossandon F.J."/>
            <person name="Corbett M."/>
            <person name="Holmes D.S."/>
            <person name="Watkin E."/>
        </authorList>
    </citation>
    <scope>NUCLEOTIDE SEQUENCE [LARGE SCALE GENOMIC DNA]</scope>
    <source>
        <strain evidence="1 2">DSM 14647</strain>
    </source>
</reference>
<evidence type="ECO:0000313" key="1">
    <source>
        <dbReference type="EMBL" id="KGA92822.1"/>
    </source>
</evidence>
<accession>A0A094WAY1</accession>
<evidence type="ECO:0000313" key="2">
    <source>
        <dbReference type="Proteomes" id="UP000029452"/>
    </source>
</evidence>